<proteinExistence type="predicted"/>
<dbReference type="Proteomes" id="UP000299102">
    <property type="component" value="Unassembled WGS sequence"/>
</dbReference>
<sequence length="87" mass="9642">MRRMGKKLKSYSYCGRCDGGYGGGWPRGALLVPPAVSTPSLAGLTRREKKKQNVSIDQNLRRDDGPPKGDHFAGRWGRRPVVRCLSN</sequence>
<feature type="compositionally biased region" description="Basic and acidic residues" evidence="1">
    <location>
        <begin position="59"/>
        <end position="73"/>
    </location>
</feature>
<dbReference type="AlphaFoldDB" id="A0A4C1WGD7"/>
<protein>
    <submittedName>
        <fullName evidence="2">Uncharacterized protein</fullName>
    </submittedName>
</protein>
<organism evidence="2 3">
    <name type="scientific">Eumeta variegata</name>
    <name type="common">Bagworm moth</name>
    <name type="synonym">Eumeta japonica</name>
    <dbReference type="NCBI Taxonomy" id="151549"/>
    <lineage>
        <taxon>Eukaryota</taxon>
        <taxon>Metazoa</taxon>
        <taxon>Ecdysozoa</taxon>
        <taxon>Arthropoda</taxon>
        <taxon>Hexapoda</taxon>
        <taxon>Insecta</taxon>
        <taxon>Pterygota</taxon>
        <taxon>Neoptera</taxon>
        <taxon>Endopterygota</taxon>
        <taxon>Lepidoptera</taxon>
        <taxon>Glossata</taxon>
        <taxon>Ditrysia</taxon>
        <taxon>Tineoidea</taxon>
        <taxon>Psychidae</taxon>
        <taxon>Oiketicinae</taxon>
        <taxon>Eumeta</taxon>
    </lineage>
</organism>
<keyword evidence="3" id="KW-1185">Reference proteome</keyword>
<evidence type="ECO:0000256" key="1">
    <source>
        <dbReference type="SAM" id="MobiDB-lite"/>
    </source>
</evidence>
<evidence type="ECO:0000313" key="2">
    <source>
        <dbReference type="EMBL" id="GBP49449.1"/>
    </source>
</evidence>
<evidence type="ECO:0000313" key="3">
    <source>
        <dbReference type="Proteomes" id="UP000299102"/>
    </source>
</evidence>
<dbReference type="EMBL" id="BGZK01000545">
    <property type="protein sequence ID" value="GBP49449.1"/>
    <property type="molecule type" value="Genomic_DNA"/>
</dbReference>
<accession>A0A4C1WGD7</accession>
<reference evidence="2 3" key="1">
    <citation type="journal article" date="2019" name="Commun. Biol.">
        <title>The bagworm genome reveals a unique fibroin gene that provides high tensile strength.</title>
        <authorList>
            <person name="Kono N."/>
            <person name="Nakamura H."/>
            <person name="Ohtoshi R."/>
            <person name="Tomita M."/>
            <person name="Numata K."/>
            <person name="Arakawa K."/>
        </authorList>
    </citation>
    <scope>NUCLEOTIDE SEQUENCE [LARGE SCALE GENOMIC DNA]</scope>
</reference>
<feature type="region of interest" description="Disordered" evidence="1">
    <location>
        <begin position="42"/>
        <end position="75"/>
    </location>
</feature>
<comment type="caution">
    <text evidence="2">The sequence shown here is derived from an EMBL/GenBank/DDBJ whole genome shotgun (WGS) entry which is preliminary data.</text>
</comment>
<gene>
    <name evidence="2" type="ORF">EVAR_25663_1</name>
</gene>
<name>A0A4C1WGD7_EUMVA</name>